<gene>
    <name evidence="3" type="ORF">M438DRAFT_17365</name>
</gene>
<feature type="transmembrane region" description="Helical" evidence="2">
    <location>
        <begin position="176"/>
        <end position="194"/>
    </location>
</feature>
<reference evidence="3 4" key="1">
    <citation type="journal article" date="2014" name="BMC Genomics">
        <title>Genome sequencing of four Aureobasidium pullulans varieties: biotechnological potential, stress tolerance, and description of new species.</title>
        <authorList>
            <person name="Gostin Ar C."/>
            <person name="Ohm R.A."/>
            <person name="Kogej T."/>
            <person name="Sonjak S."/>
            <person name="Turk M."/>
            <person name="Zajc J."/>
            <person name="Zalar P."/>
            <person name="Grube M."/>
            <person name="Sun H."/>
            <person name="Han J."/>
            <person name="Sharma A."/>
            <person name="Chiniquy J."/>
            <person name="Ngan C.Y."/>
            <person name="Lipzen A."/>
            <person name="Barry K."/>
            <person name="Grigoriev I.V."/>
            <person name="Gunde-Cimerman N."/>
        </authorList>
    </citation>
    <scope>NUCLEOTIDE SEQUENCE [LARGE SCALE GENOMIC DNA]</scope>
    <source>
        <strain evidence="3 4">EXF-150</strain>
    </source>
</reference>
<name>A0A074YSX6_AURPU</name>
<proteinExistence type="predicted"/>
<dbReference type="GeneID" id="40741455"/>
<keyword evidence="4" id="KW-1185">Reference proteome</keyword>
<feature type="transmembrane region" description="Helical" evidence="2">
    <location>
        <begin position="273"/>
        <end position="292"/>
    </location>
</feature>
<feature type="transmembrane region" description="Helical" evidence="2">
    <location>
        <begin position="231"/>
        <end position="253"/>
    </location>
</feature>
<feature type="compositionally biased region" description="Low complexity" evidence="1">
    <location>
        <begin position="142"/>
        <end position="154"/>
    </location>
</feature>
<evidence type="ECO:0000313" key="3">
    <source>
        <dbReference type="EMBL" id="KEQ89956.1"/>
    </source>
</evidence>
<sequence length="294" mass="33512">RHRSNSNAWYRVRFIHKIISLNFFLPLRNNLAAPANNLLWPSTTNIPFTDNMVTYNMSTKPAEDDWERLSGLSGDQGKPARQSPPSYYAAPNPFATSNYNAEDSPVAASAGSRRFGSSSYALPSTLPTTIEMHDLGEPSQSPYNIPTTNNNGNTLPPPVTQSTSNSGWQQKDQHGIWFPCLLTLILLITSISLHPPHFSPEAWSRTRWSRTGHHEKLNVEQVIFATVPQKFIWSNFLSVLMLNVWVLQFMYWYGGFAARDSRRGKTFRKMKPLFFLVVVMVEAVFMWGWLLWTI</sequence>
<dbReference type="OrthoDB" id="3919330at2759"/>
<feature type="non-terminal residue" evidence="3">
    <location>
        <position position="1"/>
    </location>
</feature>
<dbReference type="AlphaFoldDB" id="A0A074YSX6"/>
<dbReference type="Proteomes" id="UP000030706">
    <property type="component" value="Unassembled WGS sequence"/>
</dbReference>
<evidence type="ECO:0000256" key="2">
    <source>
        <dbReference type="SAM" id="Phobius"/>
    </source>
</evidence>
<dbReference type="HOGENOM" id="CLU_948501_0_0_1"/>
<organism evidence="3 4">
    <name type="scientific">Aureobasidium pullulans EXF-150</name>
    <dbReference type="NCBI Taxonomy" id="1043002"/>
    <lineage>
        <taxon>Eukaryota</taxon>
        <taxon>Fungi</taxon>
        <taxon>Dikarya</taxon>
        <taxon>Ascomycota</taxon>
        <taxon>Pezizomycotina</taxon>
        <taxon>Dothideomycetes</taxon>
        <taxon>Dothideomycetidae</taxon>
        <taxon>Dothideales</taxon>
        <taxon>Saccotheciaceae</taxon>
        <taxon>Aureobasidium</taxon>
    </lineage>
</organism>
<keyword evidence="2" id="KW-1133">Transmembrane helix</keyword>
<protein>
    <submittedName>
        <fullName evidence="3">Uncharacterized protein</fullName>
    </submittedName>
</protein>
<keyword evidence="2" id="KW-0472">Membrane</keyword>
<keyword evidence="2" id="KW-0812">Transmembrane</keyword>
<feature type="region of interest" description="Disordered" evidence="1">
    <location>
        <begin position="131"/>
        <end position="167"/>
    </location>
</feature>
<accession>A0A074YSX6</accession>
<evidence type="ECO:0000313" key="4">
    <source>
        <dbReference type="Proteomes" id="UP000030706"/>
    </source>
</evidence>
<feature type="region of interest" description="Disordered" evidence="1">
    <location>
        <begin position="65"/>
        <end position="94"/>
    </location>
</feature>
<evidence type="ECO:0000256" key="1">
    <source>
        <dbReference type="SAM" id="MobiDB-lite"/>
    </source>
</evidence>
<dbReference type="EMBL" id="KL584974">
    <property type="protein sequence ID" value="KEQ89956.1"/>
    <property type="molecule type" value="Genomic_DNA"/>
</dbReference>
<dbReference type="RefSeq" id="XP_029766143.1">
    <property type="nucleotide sequence ID" value="XM_029899149.1"/>
</dbReference>